<keyword evidence="1" id="KW-1133">Transmembrane helix</keyword>
<dbReference type="EMBL" id="BMXA01000004">
    <property type="protein sequence ID" value="GHA14405.1"/>
    <property type="molecule type" value="Genomic_DNA"/>
</dbReference>
<feature type="transmembrane region" description="Helical" evidence="1">
    <location>
        <begin position="12"/>
        <end position="32"/>
    </location>
</feature>
<dbReference type="InterPro" id="IPR036873">
    <property type="entry name" value="Rhodanese-like_dom_sf"/>
</dbReference>
<comment type="caution">
    <text evidence="3">The sequence shown here is derived from an EMBL/GenBank/DDBJ whole genome shotgun (WGS) entry which is preliminary data.</text>
</comment>
<dbReference type="InterPro" id="IPR001763">
    <property type="entry name" value="Rhodanese-like_dom"/>
</dbReference>
<dbReference type="PANTHER" id="PTHR43031">
    <property type="entry name" value="FAD-DEPENDENT OXIDOREDUCTASE"/>
    <property type="match status" value="1"/>
</dbReference>
<organism evidence="3 4">
    <name type="scientific">Arenicella chitinivorans</name>
    <dbReference type="NCBI Taxonomy" id="1329800"/>
    <lineage>
        <taxon>Bacteria</taxon>
        <taxon>Pseudomonadati</taxon>
        <taxon>Pseudomonadota</taxon>
        <taxon>Gammaproteobacteria</taxon>
        <taxon>Arenicellales</taxon>
        <taxon>Arenicellaceae</taxon>
        <taxon>Arenicella</taxon>
    </lineage>
</organism>
<accession>A0A918RX67</accession>
<dbReference type="Proteomes" id="UP000614811">
    <property type="component" value="Unassembled WGS sequence"/>
</dbReference>
<dbReference type="SUPFAM" id="SSF52821">
    <property type="entry name" value="Rhodanese/Cell cycle control phosphatase"/>
    <property type="match status" value="1"/>
</dbReference>
<name>A0A918RX67_9GAMM</name>
<keyword evidence="1" id="KW-0812">Transmembrane</keyword>
<dbReference type="PROSITE" id="PS50206">
    <property type="entry name" value="RHODANESE_3"/>
    <property type="match status" value="1"/>
</dbReference>
<dbReference type="InterPro" id="IPR050229">
    <property type="entry name" value="GlpE_sulfurtransferase"/>
</dbReference>
<keyword evidence="4" id="KW-1185">Reference proteome</keyword>
<dbReference type="RefSeq" id="WP_189401794.1">
    <property type="nucleotide sequence ID" value="NZ_BMXA01000004.1"/>
</dbReference>
<dbReference type="Pfam" id="PF00581">
    <property type="entry name" value="Rhodanese"/>
    <property type="match status" value="1"/>
</dbReference>
<dbReference type="SMART" id="SM00450">
    <property type="entry name" value="RHOD"/>
    <property type="match status" value="1"/>
</dbReference>
<dbReference type="Gene3D" id="3.40.250.10">
    <property type="entry name" value="Rhodanese-like domain"/>
    <property type="match status" value="1"/>
</dbReference>
<evidence type="ECO:0000256" key="1">
    <source>
        <dbReference type="SAM" id="Phobius"/>
    </source>
</evidence>
<evidence type="ECO:0000313" key="4">
    <source>
        <dbReference type="Proteomes" id="UP000614811"/>
    </source>
</evidence>
<protein>
    <recommendedName>
        <fullName evidence="2">Rhodanese domain-containing protein</fullName>
    </recommendedName>
</protein>
<sequence>MFAEFVDQNIWLFAAFFTITSLLIFSYTLAGVKGANFISVLEMPSLQRKGKSVIIDVNKAEHYAAGHIPKSVNFPLEALSADDSALMKHKDKTTILVCQTGSRSTAAAKKLVAMGFTNLHILRGGIISWTKENMPIASIKK</sequence>
<dbReference type="CDD" id="cd00158">
    <property type="entry name" value="RHOD"/>
    <property type="match status" value="1"/>
</dbReference>
<dbReference type="AlphaFoldDB" id="A0A918RX67"/>
<gene>
    <name evidence="3" type="ORF">GCM10008090_25230</name>
</gene>
<dbReference type="PANTHER" id="PTHR43031:SF7">
    <property type="entry name" value="NITRIC OXIDE REDUCTASE FLRD-NAD(+) REDUCTASE"/>
    <property type="match status" value="1"/>
</dbReference>
<proteinExistence type="predicted"/>
<keyword evidence="1" id="KW-0472">Membrane</keyword>
<reference evidence="3" key="1">
    <citation type="journal article" date="2014" name="Int. J. Syst. Evol. Microbiol.">
        <title>Complete genome sequence of Corynebacterium casei LMG S-19264T (=DSM 44701T), isolated from a smear-ripened cheese.</title>
        <authorList>
            <consortium name="US DOE Joint Genome Institute (JGI-PGF)"/>
            <person name="Walter F."/>
            <person name="Albersmeier A."/>
            <person name="Kalinowski J."/>
            <person name="Ruckert C."/>
        </authorList>
    </citation>
    <scope>NUCLEOTIDE SEQUENCE</scope>
    <source>
        <strain evidence="3">KCTC 12711</strain>
    </source>
</reference>
<feature type="domain" description="Rhodanese" evidence="2">
    <location>
        <begin position="48"/>
        <end position="138"/>
    </location>
</feature>
<evidence type="ECO:0000313" key="3">
    <source>
        <dbReference type="EMBL" id="GHA14405.1"/>
    </source>
</evidence>
<evidence type="ECO:0000259" key="2">
    <source>
        <dbReference type="PROSITE" id="PS50206"/>
    </source>
</evidence>
<reference evidence="3" key="2">
    <citation type="submission" date="2020-09" db="EMBL/GenBank/DDBJ databases">
        <authorList>
            <person name="Sun Q."/>
            <person name="Kim S."/>
        </authorList>
    </citation>
    <scope>NUCLEOTIDE SEQUENCE</scope>
    <source>
        <strain evidence="3">KCTC 12711</strain>
    </source>
</reference>